<accession>A0ABV5P6I5</accession>
<proteinExistence type="predicted"/>
<feature type="compositionally biased region" description="Low complexity" evidence="3">
    <location>
        <begin position="1"/>
        <end position="36"/>
    </location>
</feature>
<dbReference type="SUPFAM" id="SSF46689">
    <property type="entry name" value="Homeodomain-like"/>
    <property type="match status" value="1"/>
</dbReference>
<dbReference type="Pfam" id="PF17940">
    <property type="entry name" value="TetR_C_31"/>
    <property type="match status" value="1"/>
</dbReference>
<dbReference type="PANTHER" id="PTHR30055">
    <property type="entry name" value="HTH-TYPE TRANSCRIPTIONAL REGULATOR RUTR"/>
    <property type="match status" value="1"/>
</dbReference>
<protein>
    <submittedName>
        <fullName evidence="5">TetR/AcrR family transcriptional regulator</fullName>
    </submittedName>
</protein>
<evidence type="ECO:0000256" key="1">
    <source>
        <dbReference type="ARBA" id="ARBA00023125"/>
    </source>
</evidence>
<dbReference type="PANTHER" id="PTHR30055:SF231">
    <property type="entry name" value="TRANSCRIPTIONAL REGULATORY PROTEIN (PROBABLY DEOR-FAMILY)-RELATED"/>
    <property type="match status" value="1"/>
</dbReference>
<evidence type="ECO:0000313" key="6">
    <source>
        <dbReference type="Proteomes" id="UP001589718"/>
    </source>
</evidence>
<keyword evidence="1 2" id="KW-0238">DNA-binding</keyword>
<reference evidence="5 6" key="1">
    <citation type="submission" date="2024-09" db="EMBL/GenBank/DDBJ databases">
        <authorList>
            <person name="Sun Q."/>
            <person name="Mori K."/>
        </authorList>
    </citation>
    <scope>NUCLEOTIDE SEQUENCE [LARGE SCALE GENOMIC DNA]</scope>
    <source>
        <strain evidence="5 6">JCM 4362</strain>
    </source>
</reference>
<dbReference type="InterPro" id="IPR041583">
    <property type="entry name" value="TetR_C_31"/>
</dbReference>
<name>A0ABV5P6I5_STRCM</name>
<feature type="DNA-binding region" description="H-T-H motif" evidence="2">
    <location>
        <begin position="73"/>
        <end position="92"/>
    </location>
</feature>
<dbReference type="InterPro" id="IPR001647">
    <property type="entry name" value="HTH_TetR"/>
</dbReference>
<dbReference type="Gene3D" id="1.10.357.10">
    <property type="entry name" value="Tetracycline Repressor, domain 2"/>
    <property type="match status" value="1"/>
</dbReference>
<organism evidence="5 6">
    <name type="scientific">Streptomyces cremeus</name>
    <dbReference type="NCBI Taxonomy" id="66881"/>
    <lineage>
        <taxon>Bacteria</taxon>
        <taxon>Bacillati</taxon>
        <taxon>Actinomycetota</taxon>
        <taxon>Actinomycetes</taxon>
        <taxon>Kitasatosporales</taxon>
        <taxon>Streptomycetaceae</taxon>
        <taxon>Streptomyces</taxon>
    </lineage>
</organism>
<keyword evidence="6" id="KW-1185">Reference proteome</keyword>
<feature type="region of interest" description="Disordered" evidence="3">
    <location>
        <begin position="1"/>
        <end position="47"/>
    </location>
</feature>
<dbReference type="Proteomes" id="UP001589718">
    <property type="component" value="Unassembled WGS sequence"/>
</dbReference>
<dbReference type="Pfam" id="PF00440">
    <property type="entry name" value="TetR_N"/>
    <property type="match status" value="1"/>
</dbReference>
<evidence type="ECO:0000313" key="5">
    <source>
        <dbReference type="EMBL" id="MFB9518698.1"/>
    </source>
</evidence>
<gene>
    <name evidence="5" type="ORF">ACFFTU_01860</name>
</gene>
<dbReference type="PROSITE" id="PS50977">
    <property type="entry name" value="HTH_TETR_2"/>
    <property type="match status" value="1"/>
</dbReference>
<dbReference type="RefSeq" id="WP_345219423.1">
    <property type="nucleotide sequence ID" value="NZ_BAAAXE010000002.1"/>
</dbReference>
<evidence type="ECO:0000256" key="3">
    <source>
        <dbReference type="SAM" id="MobiDB-lite"/>
    </source>
</evidence>
<dbReference type="InterPro" id="IPR009057">
    <property type="entry name" value="Homeodomain-like_sf"/>
</dbReference>
<comment type="caution">
    <text evidence="5">The sequence shown here is derived from an EMBL/GenBank/DDBJ whole genome shotgun (WGS) entry which is preliminary data.</text>
</comment>
<dbReference type="InterPro" id="IPR050109">
    <property type="entry name" value="HTH-type_TetR-like_transc_reg"/>
</dbReference>
<feature type="domain" description="HTH tetR-type" evidence="4">
    <location>
        <begin position="50"/>
        <end position="110"/>
    </location>
</feature>
<evidence type="ECO:0000256" key="2">
    <source>
        <dbReference type="PROSITE-ProRule" id="PRU00335"/>
    </source>
</evidence>
<dbReference type="EMBL" id="JBHMCR010000001">
    <property type="protein sequence ID" value="MFB9518698.1"/>
    <property type="molecule type" value="Genomic_DNA"/>
</dbReference>
<evidence type="ECO:0000259" key="4">
    <source>
        <dbReference type="PROSITE" id="PS50977"/>
    </source>
</evidence>
<sequence length="219" mass="23234">MGAPSGAGAPTGASALSRAGASAGAGAPSGAGKSVAEGVPITDGRRLKGERRRRALIEATLRVVERDGASGVTHRTVAREAGLPSTASTYYFDSIDALLNEALATSTNEDADRIVALAEGPDGNRHRALAALMAECVADRGRLHAEFELCLRAARRPELRGPNRRWAEALRTFARRLTDDPLRVDLFAHAYDGLLLQGLLADEPPTADAYEKMLRQLLP</sequence>